<dbReference type="EMBL" id="RHHQ01000024">
    <property type="protein sequence ID" value="RNB81034.1"/>
    <property type="molecule type" value="Genomic_DNA"/>
</dbReference>
<dbReference type="PANTHER" id="PTHR11496:SF83">
    <property type="entry name" value="HYDROXYACID-OXOACID TRANSHYDROGENASE, MITOCHONDRIAL"/>
    <property type="match status" value="1"/>
</dbReference>
<dbReference type="Gene3D" id="3.40.50.1970">
    <property type="match status" value="1"/>
</dbReference>
<dbReference type="Pfam" id="PF25137">
    <property type="entry name" value="ADH_Fe_C"/>
    <property type="match status" value="1"/>
</dbReference>
<keyword evidence="2" id="KW-0560">Oxidoreductase</keyword>
<dbReference type="Pfam" id="PF00465">
    <property type="entry name" value="Fe-ADH"/>
    <property type="match status" value="1"/>
</dbReference>
<feature type="domain" description="Alcohol dehydrogenase iron-type/glycerol dehydrogenase GldA" evidence="3">
    <location>
        <begin position="8"/>
        <end position="175"/>
    </location>
</feature>
<protein>
    <submittedName>
        <fullName evidence="5">Iron-containing alcohol dehydrogenase</fullName>
    </submittedName>
</protein>
<comment type="caution">
    <text evidence="5">The sequence shown here is derived from an EMBL/GenBank/DDBJ whole genome shotgun (WGS) entry which is preliminary data.</text>
</comment>
<feature type="domain" description="Fe-containing alcohol dehydrogenase-like C-terminal" evidence="4">
    <location>
        <begin position="189"/>
        <end position="381"/>
    </location>
</feature>
<evidence type="ECO:0000259" key="3">
    <source>
        <dbReference type="Pfam" id="PF00465"/>
    </source>
</evidence>
<accession>A0A3M8CZ12</accession>
<reference evidence="5 6" key="1">
    <citation type="submission" date="2018-10" db="EMBL/GenBank/DDBJ databases">
        <title>Phylogenomics of Brevibacillus.</title>
        <authorList>
            <person name="Dunlap C."/>
        </authorList>
    </citation>
    <scope>NUCLEOTIDE SEQUENCE [LARGE SCALE GENOMIC DNA]</scope>
    <source>
        <strain evidence="5 6">JCM 15716</strain>
    </source>
</reference>
<dbReference type="FunFam" id="3.40.50.1970:FF:000003">
    <property type="entry name" value="Alcohol dehydrogenase, iron-containing"/>
    <property type="match status" value="1"/>
</dbReference>
<dbReference type="CDD" id="cd08551">
    <property type="entry name" value="Fe-ADH"/>
    <property type="match status" value="1"/>
</dbReference>
<dbReference type="Gene3D" id="1.20.1090.10">
    <property type="entry name" value="Dehydroquinate synthase-like - alpha domain"/>
    <property type="match status" value="1"/>
</dbReference>
<dbReference type="PANTHER" id="PTHR11496">
    <property type="entry name" value="ALCOHOL DEHYDROGENASE"/>
    <property type="match status" value="1"/>
</dbReference>
<proteinExistence type="inferred from homology"/>
<evidence type="ECO:0000313" key="6">
    <source>
        <dbReference type="Proteomes" id="UP000271031"/>
    </source>
</evidence>
<comment type="similarity">
    <text evidence="1">Belongs to the iron-containing alcohol dehydrogenase family.</text>
</comment>
<evidence type="ECO:0000256" key="1">
    <source>
        <dbReference type="ARBA" id="ARBA00007358"/>
    </source>
</evidence>
<evidence type="ECO:0000313" key="5">
    <source>
        <dbReference type="EMBL" id="RNB81034.1"/>
    </source>
</evidence>
<dbReference type="InterPro" id="IPR056798">
    <property type="entry name" value="ADH_Fe_C"/>
</dbReference>
<dbReference type="GO" id="GO:0046872">
    <property type="term" value="F:metal ion binding"/>
    <property type="evidence" value="ECO:0007669"/>
    <property type="project" value="InterPro"/>
</dbReference>
<dbReference type="Proteomes" id="UP000271031">
    <property type="component" value="Unassembled WGS sequence"/>
</dbReference>
<evidence type="ECO:0000256" key="2">
    <source>
        <dbReference type="ARBA" id="ARBA00023002"/>
    </source>
</evidence>
<dbReference type="OrthoDB" id="9815791at2"/>
<dbReference type="GO" id="GO:0004022">
    <property type="term" value="F:alcohol dehydrogenase (NAD+) activity"/>
    <property type="evidence" value="ECO:0007669"/>
    <property type="project" value="TreeGrafter"/>
</dbReference>
<name>A0A3M8CZ12_9BACL</name>
<sequence length="384" mass="41045">MNFEFLLPTKIVMKKGIRFDTGTHLREQAMAHVLVITDNGIKNAGLLTDIYASLEKSGITHDEYSDVKPNPRDTDCDQIAEQVKGKRIDGILAIGGGSVIDTAKAVSILHTNGGSVNDYEGAFTVKAEPVPIVCIPTTAGTGSEVTFFSVITDTKRKYKMSILDYQIGPKLALLDADLTATLPASIASSTGMDALTHAIEAYTARVANPISDALALHAIKLISENLLEAVHGTVNEQARESMLIGSLIAGAAFGNSDIGSVHCISEAIGGMYDTPHGVANAIFLPYVFKHNIAANVQRHAEIGYALGADRSLSHEAAAQAAVEILFAFSEKVNIPKFRHVKGVNPADFAVLAQNSKNNISDPNNAKEMTVNDYLHILEEAYATE</sequence>
<evidence type="ECO:0000259" key="4">
    <source>
        <dbReference type="Pfam" id="PF25137"/>
    </source>
</evidence>
<organism evidence="5 6">
    <name type="scientific">Brevibacillus fluminis</name>
    <dbReference type="NCBI Taxonomy" id="511487"/>
    <lineage>
        <taxon>Bacteria</taxon>
        <taxon>Bacillati</taxon>
        <taxon>Bacillota</taxon>
        <taxon>Bacilli</taxon>
        <taxon>Bacillales</taxon>
        <taxon>Paenibacillaceae</taxon>
        <taxon>Brevibacillus</taxon>
    </lineage>
</organism>
<dbReference type="AlphaFoldDB" id="A0A3M8CZ12"/>
<dbReference type="InterPro" id="IPR039697">
    <property type="entry name" value="Alcohol_dehydrogenase_Fe"/>
</dbReference>
<dbReference type="RefSeq" id="WP_122921036.1">
    <property type="nucleotide sequence ID" value="NZ_RHHQ01000024.1"/>
</dbReference>
<gene>
    <name evidence="5" type="ORF">EDM56_26975</name>
</gene>
<dbReference type="SUPFAM" id="SSF56796">
    <property type="entry name" value="Dehydroquinate synthase-like"/>
    <property type="match status" value="1"/>
</dbReference>
<dbReference type="FunFam" id="1.20.1090.10:FF:000001">
    <property type="entry name" value="Aldehyde-alcohol dehydrogenase"/>
    <property type="match status" value="1"/>
</dbReference>
<dbReference type="InterPro" id="IPR001670">
    <property type="entry name" value="ADH_Fe/GldA"/>
</dbReference>
<keyword evidence="6" id="KW-1185">Reference proteome</keyword>